<protein>
    <submittedName>
        <fullName evidence="1">Uncharacterized protein</fullName>
    </submittedName>
</protein>
<dbReference type="EMBL" id="GBXM01004916">
    <property type="protein sequence ID" value="JAI03662.1"/>
    <property type="molecule type" value="Transcribed_RNA"/>
</dbReference>
<sequence length="32" mass="3937">MQLPIQIRYYNFFLNIWLAVSQCHQLEKVQVI</sequence>
<proteinExistence type="predicted"/>
<accession>A0A0E9XMK6</accession>
<evidence type="ECO:0000313" key="1">
    <source>
        <dbReference type="EMBL" id="JAI03662.1"/>
    </source>
</evidence>
<reference evidence="1" key="2">
    <citation type="journal article" date="2015" name="Fish Shellfish Immunol.">
        <title>Early steps in the European eel (Anguilla anguilla)-Vibrio vulnificus interaction in the gills: Role of the RtxA13 toxin.</title>
        <authorList>
            <person name="Callol A."/>
            <person name="Pajuelo D."/>
            <person name="Ebbesson L."/>
            <person name="Teles M."/>
            <person name="MacKenzie S."/>
            <person name="Amaro C."/>
        </authorList>
    </citation>
    <scope>NUCLEOTIDE SEQUENCE</scope>
</reference>
<dbReference type="AlphaFoldDB" id="A0A0E9XMK6"/>
<name>A0A0E9XMK6_ANGAN</name>
<organism evidence="1">
    <name type="scientific">Anguilla anguilla</name>
    <name type="common">European freshwater eel</name>
    <name type="synonym">Muraena anguilla</name>
    <dbReference type="NCBI Taxonomy" id="7936"/>
    <lineage>
        <taxon>Eukaryota</taxon>
        <taxon>Metazoa</taxon>
        <taxon>Chordata</taxon>
        <taxon>Craniata</taxon>
        <taxon>Vertebrata</taxon>
        <taxon>Euteleostomi</taxon>
        <taxon>Actinopterygii</taxon>
        <taxon>Neopterygii</taxon>
        <taxon>Teleostei</taxon>
        <taxon>Anguilliformes</taxon>
        <taxon>Anguillidae</taxon>
        <taxon>Anguilla</taxon>
    </lineage>
</organism>
<reference evidence="1" key="1">
    <citation type="submission" date="2014-11" db="EMBL/GenBank/DDBJ databases">
        <authorList>
            <person name="Amaro Gonzalez C."/>
        </authorList>
    </citation>
    <scope>NUCLEOTIDE SEQUENCE</scope>
</reference>